<sequence>MQQPRFAFVPVGRHELHVTEWGDPAAPPIVLWHGLARTGRDFDELAEALSADHFVLCPDTIGRGLSSWAHDPATDYSLESYADLAIGLLDHYGIDRAGWLGTSMGGLIGMRIASGACADRLSFLVINDIGPELPKPAVERIIAYSDSMPQFDGLARADNWFRSTYLPFGPAPEAFWIRMTRNSVRRLADGGFTVHYDPRITVQFTASSDELLSWERYSRITLPTHLVWGTQSDLLTEQIVARMKAEGPKPFVTAFTDCGHAPSLSSSEAITEMKAQIVRLEAAAGRGATGA</sequence>
<keyword evidence="2" id="KW-0378">Hydrolase</keyword>
<dbReference type="Gene3D" id="3.40.50.1820">
    <property type="entry name" value="alpha/beta hydrolase"/>
    <property type="match status" value="1"/>
</dbReference>
<dbReference type="OrthoDB" id="9791366at2"/>
<comment type="caution">
    <text evidence="2">The sequence shown here is derived from an EMBL/GenBank/DDBJ whole genome shotgun (WGS) entry which is preliminary data.</text>
</comment>
<reference evidence="2 3" key="1">
    <citation type="submission" date="2019-06" db="EMBL/GenBank/DDBJ databases">
        <title>Martelella lutilitoris sp. nov., isolated from a tidal mudflat.</title>
        <authorList>
            <person name="Kim Y.-J."/>
        </authorList>
    </citation>
    <scope>NUCLEOTIDE SEQUENCE [LARGE SCALE GENOMIC DNA]</scope>
    <source>
        <strain evidence="2 3">GH2-6</strain>
    </source>
</reference>
<dbReference type="SUPFAM" id="SSF53474">
    <property type="entry name" value="alpha/beta-Hydrolases"/>
    <property type="match status" value="1"/>
</dbReference>
<gene>
    <name evidence="2" type="ORF">FF124_03365</name>
</gene>
<dbReference type="Proteomes" id="UP000307874">
    <property type="component" value="Unassembled WGS sequence"/>
</dbReference>
<dbReference type="InterPro" id="IPR029058">
    <property type="entry name" value="AB_hydrolase_fold"/>
</dbReference>
<dbReference type="AlphaFoldDB" id="A0A5C4JUI1"/>
<dbReference type="PANTHER" id="PTHR43798:SF33">
    <property type="entry name" value="HYDROLASE, PUTATIVE (AFU_ORTHOLOGUE AFUA_2G14860)-RELATED"/>
    <property type="match status" value="1"/>
</dbReference>
<dbReference type="EMBL" id="VCLB01000002">
    <property type="protein sequence ID" value="TNB49046.1"/>
    <property type="molecule type" value="Genomic_DNA"/>
</dbReference>
<dbReference type="InterPro" id="IPR000073">
    <property type="entry name" value="AB_hydrolase_1"/>
</dbReference>
<proteinExistence type="predicted"/>
<evidence type="ECO:0000313" key="3">
    <source>
        <dbReference type="Proteomes" id="UP000307874"/>
    </source>
</evidence>
<dbReference type="RefSeq" id="WP_138747081.1">
    <property type="nucleotide sequence ID" value="NZ_VCLB01000002.1"/>
</dbReference>
<dbReference type="Pfam" id="PF12697">
    <property type="entry name" value="Abhydrolase_6"/>
    <property type="match status" value="1"/>
</dbReference>
<dbReference type="GO" id="GO:0016020">
    <property type="term" value="C:membrane"/>
    <property type="evidence" value="ECO:0007669"/>
    <property type="project" value="TreeGrafter"/>
</dbReference>
<dbReference type="PANTHER" id="PTHR43798">
    <property type="entry name" value="MONOACYLGLYCEROL LIPASE"/>
    <property type="match status" value="1"/>
</dbReference>
<name>A0A5C4JUI1_9HYPH</name>
<dbReference type="GO" id="GO:0016787">
    <property type="term" value="F:hydrolase activity"/>
    <property type="evidence" value="ECO:0007669"/>
    <property type="project" value="UniProtKB-KW"/>
</dbReference>
<evidence type="ECO:0000259" key="1">
    <source>
        <dbReference type="Pfam" id="PF12697"/>
    </source>
</evidence>
<accession>A0A5C4JUI1</accession>
<feature type="domain" description="AB hydrolase-1" evidence="1">
    <location>
        <begin position="29"/>
        <end position="270"/>
    </location>
</feature>
<dbReference type="InterPro" id="IPR050266">
    <property type="entry name" value="AB_hydrolase_sf"/>
</dbReference>
<protein>
    <submittedName>
        <fullName evidence="2">Alpha/beta fold hydrolase</fullName>
    </submittedName>
</protein>
<keyword evidence="3" id="KW-1185">Reference proteome</keyword>
<evidence type="ECO:0000313" key="2">
    <source>
        <dbReference type="EMBL" id="TNB49046.1"/>
    </source>
</evidence>
<organism evidence="2 3">
    <name type="scientific">Martelella lutilitoris</name>
    <dbReference type="NCBI Taxonomy" id="2583532"/>
    <lineage>
        <taxon>Bacteria</taxon>
        <taxon>Pseudomonadati</taxon>
        <taxon>Pseudomonadota</taxon>
        <taxon>Alphaproteobacteria</taxon>
        <taxon>Hyphomicrobiales</taxon>
        <taxon>Aurantimonadaceae</taxon>
        <taxon>Martelella</taxon>
    </lineage>
</organism>